<dbReference type="InterPro" id="IPR013766">
    <property type="entry name" value="Thioredoxin_domain"/>
</dbReference>
<dbReference type="InterPro" id="IPR017937">
    <property type="entry name" value="Thioredoxin_CS"/>
</dbReference>
<gene>
    <name evidence="7" type="ORF">BO83DRAFT_378109</name>
</gene>
<dbReference type="RefSeq" id="XP_025388466.1">
    <property type="nucleotide sequence ID" value="XM_025531166.1"/>
</dbReference>
<dbReference type="PROSITE" id="PS00194">
    <property type="entry name" value="THIOREDOXIN_1"/>
    <property type="match status" value="1"/>
</dbReference>
<feature type="domain" description="Thioredoxin" evidence="6">
    <location>
        <begin position="1"/>
        <end position="106"/>
    </location>
</feature>
<accession>A0A317VI25</accession>
<dbReference type="GO" id="GO:0015035">
    <property type="term" value="F:protein-disulfide reductase activity"/>
    <property type="evidence" value="ECO:0007669"/>
    <property type="project" value="InterPro"/>
</dbReference>
<dbReference type="PANTHER" id="PTHR46115">
    <property type="entry name" value="THIOREDOXIN-LIKE PROTEIN 1"/>
    <property type="match status" value="1"/>
</dbReference>
<dbReference type="CDD" id="cd02947">
    <property type="entry name" value="TRX_family"/>
    <property type="match status" value="1"/>
</dbReference>
<evidence type="ECO:0000256" key="1">
    <source>
        <dbReference type="ARBA" id="ARBA00008987"/>
    </source>
</evidence>
<feature type="active site" description="Nucleophile" evidence="4">
    <location>
        <position position="34"/>
    </location>
</feature>
<dbReference type="Gene3D" id="3.40.30.10">
    <property type="entry name" value="Glutaredoxin"/>
    <property type="match status" value="1"/>
</dbReference>
<protein>
    <recommendedName>
        <fullName evidence="3">Thioredoxin</fullName>
    </recommendedName>
</protein>
<evidence type="ECO:0000256" key="4">
    <source>
        <dbReference type="PIRSR" id="PIRSR000077-1"/>
    </source>
</evidence>
<comment type="caution">
    <text evidence="7">The sequence shown here is derived from an EMBL/GenBank/DDBJ whole genome shotgun (WGS) entry which is preliminary data.</text>
</comment>
<evidence type="ECO:0000259" key="6">
    <source>
        <dbReference type="PROSITE" id="PS51352"/>
    </source>
</evidence>
<dbReference type="EMBL" id="MSFU01000011">
    <property type="protein sequence ID" value="PWY74016.1"/>
    <property type="molecule type" value="Genomic_DNA"/>
</dbReference>
<organism evidence="7 8">
    <name type="scientific">Aspergillus eucalypticola (strain CBS 122712 / IBT 29274)</name>
    <dbReference type="NCBI Taxonomy" id="1448314"/>
    <lineage>
        <taxon>Eukaryota</taxon>
        <taxon>Fungi</taxon>
        <taxon>Dikarya</taxon>
        <taxon>Ascomycota</taxon>
        <taxon>Pezizomycotina</taxon>
        <taxon>Eurotiomycetes</taxon>
        <taxon>Eurotiomycetidae</taxon>
        <taxon>Eurotiales</taxon>
        <taxon>Aspergillaceae</taxon>
        <taxon>Aspergillus</taxon>
        <taxon>Aspergillus subgen. Circumdati</taxon>
    </lineage>
</organism>
<dbReference type="Proteomes" id="UP000246171">
    <property type="component" value="Unassembled WGS sequence"/>
</dbReference>
<sequence length="106" mass="11790">MPVTAIESLRDFQTLIDSGDVVIVDFWADWCGPCRMMSPIFEQLASIPESSAIKFTKVDIDTQPEISEEVGIRSLPTFMVFKDGQKLDELVGANPPGLHTLIQRHA</sequence>
<dbReference type="InterPro" id="IPR036249">
    <property type="entry name" value="Thioredoxin-like_sf"/>
</dbReference>
<keyword evidence="8" id="KW-1185">Reference proteome</keyword>
<feature type="site" description="Contributes to redox potential value" evidence="4">
    <location>
        <position position="32"/>
    </location>
</feature>
<name>A0A317VI25_ASPEC</name>
<dbReference type="GeneID" id="37053128"/>
<dbReference type="NCBIfam" id="TIGR01068">
    <property type="entry name" value="thioredoxin"/>
    <property type="match status" value="1"/>
</dbReference>
<evidence type="ECO:0000313" key="7">
    <source>
        <dbReference type="EMBL" id="PWY74016.1"/>
    </source>
</evidence>
<dbReference type="PROSITE" id="PS51352">
    <property type="entry name" value="THIOREDOXIN_2"/>
    <property type="match status" value="1"/>
</dbReference>
<dbReference type="SUPFAM" id="SSF52833">
    <property type="entry name" value="Thioredoxin-like"/>
    <property type="match status" value="1"/>
</dbReference>
<dbReference type="AlphaFoldDB" id="A0A317VI25"/>
<dbReference type="FunFam" id="3.40.30.10:FF:000245">
    <property type="entry name" value="Thioredoxin"/>
    <property type="match status" value="1"/>
</dbReference>
<proteinExistence type="inferred from homology"/>
<dbReference type="PRINTS" id="PR00421">
    <property type="entry name" value="THIOREDOXIN"/>
</dbReference>
<comment type="similarity">
    <text evidence="1 3">Belongs to the thioredoxin family.</text>
</comment>
<dbReference type="VEuPathDB" id="FungiDB:BO83DRAFT_378109"/>
<dbReference type="Pfam" id="PF00085">
    <property type="entry name" value="Thioredoxin"/>
    <property type="match status" value="1"/>
</dbReference>
<evidence type="ECO:0000256" key="3">
    <source>
        <dbReference type="PIRNR" id="PIRNR000077"/>
    </source>
</evidence>
<dbReference type="PIRSF" id="PIRSF000077">
    <property type="entry name" value="Thioredoxin"/>
    <property type="match status" value="1"/>
</dbReference>
<feature type="site" description="Contributes to redox potential value" evidence="4">
    <location>
        <position position="33"/>
    </location>
</feature>
<dbReference type="InterPro" id="IPR005746">
    <property type="entry name" value="Thioredoxin"/>
</dbReference>
<evidence type="ECO:0000256" key="2">
    <source>
        <dbReference type="ARBA" id="ARBA00023157"/>
    </source>
</evidence>
<feature type="active site" description="Nucleophile" evidence="4">
    <location>
        <position position="31"/>
    </location>
</feature>
<reference evidence="7" key="1">
    <citation type="submission" date="2016-12" db="EMBL/GenBank/DDBJ databases">
        <title>The genomes of Aspergillus section Nigri reveals drivers in fungal speciation.</title>
        <authorList>
            <consortium name="DOE Joint Genome Institute"/>
            <person name="Vesth T.C."/>
            <person name="Nybo J."/>
            <person name="Theobald S."/>
            <person name="Brandl J."/>
            <person name="Frisvad J.C."/>
            <person name="Nielsen K.F."/>
            <person name="Lyhne E.K."/>
            <person name="Kogle M.E."/>
            <person name="Kuo A."/>
            <person name="Riley R."/>
            <person name="Clum A."/>
            <person name="Nolan M."/>
            <person name="Lipzen A."/>
            <person name="Salamov A."/>
            <person name="Henrissat B."/>
            <person name="Wiebenga A."/>
            <person name="De vries R.P."/>
            <person name="Grigoriev I.V."/>
            <person name="Mortensen U.H."/>
            <person name="Andersen M.R."/>
            <person name="Baker S.E."/>
        </authorList>
    </citation>
    <scope>NUCLEOTIDE SEQUENCE</scope>
    <source>
        <strain evidence="7">CBS 122712</strain>
    </source>
</reference>
<keyword evidence="5" id="KW-0676">Redox-active center</keyword>
<keyword evidence="2 5" id="KW-1015">Disulfide bond</keyword>
<evidence type="ECO:0000256" key="5">
    <source>
        <dbReference type="PIRSR" id="PIRSR000077-4"/>
    </source>
</evidence>
<feature type="disulfide bond" description="Redox-active" evidence="5">
    <location>
        <begin position="31"/>
        <end position="34"/>
    </location>
</feature>
<feature type="site" description="Deprotonates C-terminal active site Cys" evidence="4">
    <location>
        <position position="25"/>
    </location>
</feature>
<dbReference type="OrthoDB" id="10263751at2759"/>
<evidence type="ECO:0000313" key="8">
    <source>
        <dbReference type="Proteomes" id="UP000246171"/>
    </source>
</evidence>